<accession>A0ABT8C3J5</accession>
<reference evidence="3" key="1">
    <citation type="journal article" date="2019" name="Int. J. Syst. Evol. Microbiol.">
        <title>The Global Catalogue of Microorganisms (GCM) 10K type strain sequencing project: providing services to taxonomists for standard genome sequencing and annotation.</title>
        <authorList>
            <consortium name="The Broad Institute Genomics Platform"/>
            <consortium name="The Broad Institute Genome Sequencing Center for Infectious Disease"/>
            <person name="Wu L."/>
            <person name="Ma J."/>
        </authorList>
    </citation>
    <scope>NUCLEOTIDE SEQUENCE [LARGE SCALE GENOMIC DNA]</scope>
    <source>
        <strain evidence="3">CECT 7706</strain>
    </source>
</reference>
<protein>
    <submittedName>
        <fullName evidence="2">Right-handed parallel beta-helix repeat-containing protein</fullName>
    </submittedName>
</protein>
<comment type="caution">
    <text evidence="2">The sequence shown here is derived from an EMBL/GenBank/DDBJ whole genome shotgun (WGS) entry which is preliminary data.</text>
</comment>
<dbReference type="InterPro" id="IPR006626">
    <property type="entry name" value="PbH1"/>
</dbReference>
<feature type="domain" description="Right handed beta helix" evidence="1">
    <location>
        <begin position="380"/>
        <end position="540"/>
    </location>
</feature>
<evidence type="ECO:0000259" key="1">
    <source>
        <dbReference type="Pfam" id="PF13229"/>
    </source>
</evidence>
<organism evidence="2 3">
    <name type="scientific">Cyclobacterium jeungdonense</name>
    <dbReference type="NCBI Taxonomy" id="708087"/>
    <lineage>
        <taxon>Bacteria</taxon>
        <taxon>Pseudomonadati</taxon>
        <taxon>Bacteroidota</taxon>
        <taxon>Cytophagia</taxon>
        <taxon>Cytophagales</taxon>
        <taxon>Cyclobacteriaceae</taxon>
        <taxon>Cyclobacterium</taxon>
    </lineage>
</organism>
<dbReference type="InterPro" id="IPR012334">
    <property type="entry name" value="Pectin_lyas_fold"/>
</dbReference>
<dbReference type="RefSeq" id="WP_163384760.1">
    <property type="nucleotide sequence ID" value="NZ_JAUFQS010000003.1"/>
</dbReference>
<dbReference type="SUPFAM" id="SSF51126">
    <property type="entry name" value="Pectin lyase-like"/>
    <property type="match status" value="1"/>
</dbReference>
<dbReference type="NCBIfam" id="TIGR03804">
    <property type="entry name" value="para_beta_helix"/>
    <property type="match status" value="1"/>
</dbReference>
<proteinExistence type="predicted"/>
<gene>
    <name evidence="2" type="ORF">QWZ15_02090</name>
</gene>
<feature type="domain" description="Right handed beta helix" evidence="1">
    <location>
        <begin position="273"/>
        <end position="358"/>
    </location>
</feature>
<name>A0ABT8C3J5_9BACT</name>
<keyword evidence="3" id="KW-1185">Reference proteome</keyword>
<evidence type="ECO:0000313" key="3">
    <source>
        <dbReference type="Proteomes" id="UP001236663"/>
    </source>
</evidence>
<dbReference type="Gene3D" id="2.160.20.10">
    <property type="entry name" value="Single-stranded right-handed beta-helix, Pectin lyase-like"/>
    <property type="match status" value="3"/>
</dbReference>
<dbReference type="InterPro" id="IPR039448">
    <property type="entry name" value="Beta_helix"/>
</dbReference>
<evidence type="ECO:0000313" key="2">
    <source>
        <dbReference type="EMBL" id="MDN3686607.1"/>
    </source>
</evidence>
<dbReference type="Proteomes" id="UP001236663">
    <property type="component" value="Unassembled WGS sequence"/>
</dbReference>
<dbReference type="SMART" id="SM00710">
    <property type="entry name" value="PbH1"/>
    <property type="match status" value="7"/>
</dbReference>
<dbReference type="PANTHER" id="PTHR36453">
    <property type="entry name" value="SECRETED PROTEIN-RELATED"/>
    <property type="match status" value="1"/>
</dbReference>
<dbReference type="EMBL" id="JAUFQS010000003">
    <property type="protein sequence ID" value="MDN3686607.1"/>
    <property type="molecule type" value="Genomic_DNA"/>
</dbReference>
<dbReference type="InterPro" id="IPR022441">
    <property type="entry name" value="Para_beta_helix_rpt-2"/>
</dbReference>
<dbReference type="InterPro" id="IPR011050">
    <property type="entry name" value="Pectin_lyase_fold/virulence"/>
</dbReference>
<sequence>MRRTHFLLLFLWIGTITRMPAASYYLSSSAGKDTHTHQEAQNPATPWQSLEKLNQFIPQLAPGDSVLLKRGDVFYGTIHLKKSGTKEHPIVYSHYGKGPLPMITGLSELKGWVSHSPGIYFVELPLSFSQIKVLTLDGKPQSMGRFPNPDEVNKGYLIPEKVEGNNQLSHEVFLKNEGWQSAELVLRKNHWVIDRQKITARQGNTITFSTASSYEPKKGYGFFIQNHLNTLDQLGEWYQDKENNRLYVCMEDTNPENYTIHASNVDQLITTLPNTRHVTIEGLHLNGANEVGLYIRGGSFFRFSNSIIENSGENGVLALNMDHLSIHQSEIRNSFNSGIYLRSGNYQATITDNLIENTFMMPGMGQNGDNNGYALFSISDADTIARNTIRNVGYVGIGFRGSKTLIKNNLVDGFCLSKGDGGGIYTYTGNSNPRYTDRKVTGNIVRNGEGAREGTPLQGSDLPAPAEGIYIDDNSNNVLVTDNTVYQISNKGIYLHNAQNIEVSNNLVFDAGYLVFLTDDELGQPLKSIRISNNTLIKKEPHQIGMGIRSASPEFQTIGLSDQNRYVDLTGFGIPFYFQNRATKKEMYHTLESWERETGWEKSTTQITKTINQDLFEYDTKTLTNANFSDAINRIYCTNGCTLTHAKEGNISITGKDEIASLKLDLGPLKNDSSYLLSITASSEGQTIMEAYLRQKGPSYQKLSTETPVLLTNSKNEFKIVIESPREDQDASLILNIYPPKQEINISLLSFEVLKKTPASPSETNFILLSNTELVQKEIKLESVYFNLFGKTQPKVFTLNPYESIFLMRE</sequence>
<dbReference type="Pfam" id="PF13229">
    <property type="entry name" value="Beta_helix"/>
    <property type="match status" value="2"/>
</dbReference>
<dbReference type="PANTHER" id="PTHR36453:SF1">
    <property type="entry name" value="RIGHT HANDED BETA HELIX DOMAIN-CONTAINING PROTEIN"/>
    <property type="match status" value="1"/>
</dbReference>